<dbReference type="InterPro" id="IPR036365">
    <property type="entry name" value="PGBD-like_sf"/>
</dbReference>
<dbReference type="GO" id="GO:0008745">
    <property type="term" value="F:N-acetylmuramoyl-L-alanine amidase activity"/>
    <property type="evidence" value="ECO:0007669"/>
    <property type="project" value="InterPro"/>
</dbReference>
<protein>
    <submittedName>
        <fullName evidence="3">N-acetylmuramoyl-L-alanine amidase</fullName>
    </submittedName>
</protein>
<dbReference type="Pfam" id="PF01471">
    <property type="entry name" value="PG_binding_1"/>
    <property type="match status" value="1"/>
</dbReference>
<accession>A0A1N7QT44</accession>
<proteinExistence type="predicted"/>
<dbReference type="AlphaFoldDB" id="A0A1N7QT44"/>
<dbReference type="Proteomes" id="UP000186141">
    <property type="component" value="Unassembled WGS sequence"/>
</dbReference>
<evidence type="ECO:0000313" key="3">
    <source>
        <dbReference type="EMBL" id="SIT25924.1"/>
    </source>
</evidence>
<organism evidence="3 4">
    <name type="scientific">Gemmobacter megaterium</name>
    <dbReference type="NCBI Taxonomy" id="1086013"/>
    <lineage>
        <taxon>Bacteria</taxon>
        <taxon>Pseudomonadati</taxon>
        <taxon>Pseudomonadota</taxon>
        <taxon>Alphaproteobacteria</taxon>
        <taxon>Rhodobacterales</taxon>
        <taxon>Paracoccaceae</taxon>
        <taxon>Gemmobacter</taxon>
    </lineage>
</organism>
<dbReference type="Gene3D" id="1.10.101.10">
    <property type="entry name" value="PGBD-like superfamily/PGBD"/>
    <property type="match status" value="1"/>
</dbReference>
<name>A0A1N7QT44_9RHOB</name>
<dbReference type="InterPro" id="IPR036366">
    <property type="entry name" value="PGBDSf"/>
</dbReference>
<dbReference type="Gene3D" id="3.40.80.10">
    <property type="entry name" value="Peptidoglycan recognition protein-like"/>
    <property type="match status" value="1"/>
</dbReference>
<dbReference type="SUPFAM" id="SSF47090">
    <property type="entry name" value="PGBD-like"/>
    <property type="match status" value="1"/>
</dbReference>
<feature type="domain" description="N-acetylmuramoyl-L-alanine amidase" evidence="2">
    <location>
        <begin position="3"/>
        <end position="122"/>
    </location>
</feature>
<dbReference type="GO" id="GO:0009253">
    <property type="term" value="P:peptidoglycan catabolic process"/>
    <property type="evidence" value="ECO:0007669"/>
    <property type="project" value="InterPro"/>
</dbReference>
<keyword evidence="4" id="KW-1185">Reference proteome</keyword>
<evidence type="ECO:0000259" key="1">
    <source>
        <dbReference type="Pfam" id="PF01471"/>
    </source>
</evidence>
<dbReference type="InterPro" id="IPR002477">
    <property type="entry name" value="Peptidoglycan-bd-like"/>
</dbReference>
<dbReference type="InterPro" id="IPR036505">
    <property type="entry name" value="Amidase/PGRP_sf"/>
</dbReference>
<dbReference type="InterPro" id="IPR002502">
    <property type="entry name" value="Amidase_domain"/>
</dbReference>
<dbReference type="OrthoDB" id="9798982at2"/>
<evidence type="ECO:0000313" key="4">
    <source>
        <dbReference type="Proteomes" id="UP000186141"/>
    </source>
</evidence>
<evidence type="ECO:0000259" key="2">
    <source>
        <dbReference type="Pfam" id="PF01510"/>
    </source>
</evidence>
<dbReference type="Pfam" id="PF01510">
    <property type="entry name" value="Amidase_2"/>
    <property type="match status" value="1"/>
</dbReference>
<dbReference type="STRING" id="1086013.SAMN05421774_1295"/>
<dbReference type="EMBL" id="FTOT01000029">
    <property type="protein sequence ID" value="SIT25924.1"/>
    <property type="molecule type" value="Genomic_DNA"/>
</dbReference>
<reference evidence="3 4" key="1">
    <citation type="submission" date="2017-01" db="EMBL/GenBank/DDBJ databases">
        <authorList>
            <person name="Mah S.A."/>
            <person name="Swanson W.J."/>
            <person name="Moy G.W."/>
            <person name="Vacquier V.D."/>
        </authorList>
    </citation>
    <scope>NUCLEOTIDE SEQUENCE [LARGE SCALE GENOMIC DNA]</scope>
    <source>
        <strain evidence="3 4">DSM 26375</strain>
    </source>
</reference>
<feature type="domain" description="Peptidoglycan binding-like" evidence="1">
    <location>
        <begin position="186"/>
        <end position="235"/>
    </location>
</feature>
<sequence length="239" mass="25240">MMNRIVWHHTGGGYSPGPEDRRGYHRLIDGDGQVQDGHHAIAANAPGRALTPGTYAAHTRGLNTGAIGVAICAMAGAGWGGAVPWTHPVKPAQVDALVAETARLCDRYGIVPGPRTTLSHAEVEPTLGVVQAGKWDFDYPPRGGPGARDPIAIGDELRAEVARLLSSRPVAPDPIRPVLRQGATGQHVRDLQRLLRGPGIDGAFGPLTRRAVVEFQSRNELLPDGIVGPMTWAALAPQG</sequence>
<dbReference type="RefSeq" id="WP_159441488.1">
    <property type="nucleotide sequence ID" value="NZ_BMEH01000028.1"/>
</dbReference>
<gene>
    <name evidence="3" type="ORF">SAMN05421774_1295</name>
</gene>
<dbReference type="SUPFAM" id="SSF55846">
    <property type="entry name" value="N-acetylmuramoyl-L-alanine amidase-like"/>
    <property type="match status" value="1"/>
</dbReference>